<reference evidence="4" key="1">
    <citation type="journal article" date="2018" name="Nat. Microbiol.">
        <title>Leveraging single-cell genomics to expand the fungal tree of life.</title>
        <authorList>
            <person name="Ahrendt S.R."/>
            <person name="Quandt C.A."/>
            <person name="Ciobanu D."/>
            <person name="Clum A."/>
            <person name="Salamov A."/>
            <person name="Andreopoulos B."/>
            <person name="Cheng J.F."/>
            <person name="Woyke T."/>
            <person name="Pelin A."/>
            <person name="Henrissat B."/>
            <person name="Reynolds N.K."/>
            <person name="Benny G.L."/>
            <person name="Smith M.E."/>
            <person name="James T.Y."/>
            <person name="Grigoriev I.V."/>
        </authorList>
    </citation>
    <scope>NUCLEOTIDE SEQUENCE [LARGE SCALE GENOMIC DNA]</scope>
    <source>
        <strain evidence="4">RSA 468</strain>
    </source>
</reference>
<accession>A0A4P9ZWU3</accession>
<evidence type="ECO:0000259" key="2">
    <source>
        <dbReference type="Pfam" id="PF12572"/>
    </source>
</evidence>
<gene>
    <name evidence="3" type="ORF">BJ085DRAFT_30640</name>
</gene>
<dbReference type="OrthoDB" id="73491at2759"/>
<feature type="region of interest" description="Disordered" evidence="1">
    <location>
        <begin position="1"/>
        <end position="205"/>
    </location>
</feature>
<dbReference type="Proteomes" id="UP000268162">
    <property type="component" value="Unassembled WGS sequence"/>
</dbReference>
<feature type="compositionally biased region" description="Basic and acidic residues" evidence="1">
    <location>
        <begin position="166"/>
        <end position="188"/>
    </location>
</feature>
<dbReference type="InterPro" id="IPR022226">
    <property type="entry name" value="DUF3752"/>
</dbReference>
<name>A0A4P9ZWU3_9FUNG</name>
<evidence type="ECO:0000256" key="1">
    <source>
        <dbReference type="SAM" id="MobiDB-lite"/>
    </source>
</evidence>
<keyword evidence="4" id="KW-1185">Reference proteome</keyword>
<feature type="domain" description="DUF3752" evidence="2">
    <location>
        <begin position="140"/>
        <end position="211"/>
    </location>
</feature>
<evidence type="ECO:0000313" key="3">
    <source>
        <dbReference type="EMBL" id="RKP38124.1"/>
    </source>
</evidence>
<protein>
    <recommendedName>
        <fullName evidence="2">DUF3752 domain-containing protein</fullName>
    </recommendedName>
</protein>
<organism evidence="3 4">
    <name type="scientific">Dimargaris cristalligena</name>
    <dbReference type="NCBI Taxonomy" id="215637"/>
    <lineage>
        <taxon>Eukaryota</taxon>
        <taxon>Fungi</taxon>
        <taxon>Fungi incertae sedis</taxon>
        <taxon>Zoopagomycota</taxon>
        <taxon>Kickxellomycotina</taxon>
        <taxon>Dimargaritomycetes</taxon>
        <taxon>Dimargaritales</taxon>
        <taxon>Dimargaritaceae</taxon>
        <taxon>Dimargaris</taxon>
    </lineage>
</organism>
<sequence length="237" mass="25894">MPSSPPPTADSNGNPSPPLATCPSPNSSSDDEAYGPPLPPDMTAQRPARVVAGPYMPANLDTLLGQTTAYADPETPDDGSPLIGPAKPRPSTKGPAQERPSDGDPWEPSPHSLPQGRAASTELDPTWTQILGKPSATGDQRSSRQAQLRGTKRPTDSQVSGPQYGEYKEATRTKSLMEEHRETMAREQRKSKHSKRDRFDRDRDMKVHHVDTGRLEKYVEDGGSSLFKNFKHTSRKS</sequence>
<dbReference type="EMBL" id="ML002403">
    <property type="protein sequence ID" value="RKP38124.1"/>
    <property type="molecule type" value="Genomic_DNA"/>
</dbReference>
<dbReference type="Pfam" id="PF12572">
    <property type="entry name" value="DUF3752"/>
    <property type="match status" value="1"/>
</dbReference>
<feature type="compositionally biased region" description="Polar residues" evidence="1">
    <location>
        <begin position="137"/>
        <end position="148"/>
    </location>
</feature>
<dbReference type="AlphaFoldDB" id="A0A4P9ZWU3"/>
<proteinExistence type="predicted"/>
<evidence type="ECO:0000313" key="4">
    <source>
        <dbReference type="Proteomes" id="UP000268162"/>
    </source>
</evidence>